<feature type="region of interest" description="Disordered" evidence="3">
    <location>
        <begin position="52"/>
        <end position="118"/>
    </location>
</feature>
<dbReference type="PANTHER" id="PTHR37534">
    <property type="entry name" value="TRANSCRIPTIONAL ACTIVATOR PROTEIN UGA3"/>
    <property type="match status" value="1"/>
</dbReference>
<dbReference type="Gene3D" id="4.10.240.10">
    <property type="entry name" value="Zn(2)-C6 fungal-type DNA-binding domain"/>
    <property type="match status" value="1"/>
</dbReference>
<accession>A0A8H3DUW0</accession>
<dbReference type="PROSITE" id="PS50048">
    <property type="entry name" value="ZN2_CY6_FUNGAL_2"/>
    <property type="match status" value="1"/>
</dbReference>
<evidence type="ECO:0000313" key="5">
    <source>
        <dbReference type="EMBL" id="CAE6537879.1"/>
    </source>
</evidence>
<dbReference type="Proteomes" id="UP000663853">
    <property type="component" value="Unassembled WGS sequence"/>
</dbReference>
<dbReference type="SMART" id="SM00066">
    <property type="entry name" value="GAL4"/>
    <property type="match status" value="1"/>
</dbReference>
<proteinExistence type="predicted"/>
<evidence type="ECO:0000256" key="2">
    <source>
        <dbReference type="ARBA" id="ARBA00023242"/>
    </source>
</evidence>
<evidence type="ECO:0000256" key="3">
    <source>
        <dbReference type="SAM" id="MobiDB-lite"/>
    </source>
</evidence>
<evidence type="ECO:0000259" key="4">
    <source>
        <dbReference type="PROSITE" id="PS50048"/>
    </source>
</evidence>
<dbReference type="AlphaFoldDB" id="A0A8H3DUW0"/>
<dbReference type="InterPro" id="IPR021858">
    <property type="entry name" value="Fun_TF"/>
</dbReference>
<dbReference type="CDD" id="cd00067">
    <property type="entry name" value="GAL4"/>
    <property type="match status" value="1"/>
</dbReference>
<dbReference type="PANTHER" id="PTHR37534:SF46">
    <property type="entry name" value="ZN(II)2CYS6 TRANSCRIPTION FACTOR (EUROFUNG)"/>
    <property type="match status" value="1"/>
</dbReference>
<organism evidence="5 6">
    <name type="scientific">Rhizoctonia solani</name>
    <dbReference type="NCBI Taxonomy" id="456999"/>
    <lineage>
        <taxon>Eukaryota</taxon>
        <taxon>Fungi</taxon>
        <taxon>Dikarya</taxon>
        <taxon>Basidiomycota</taxon>
        <taxon>Agaricomycotina</taxon>
        <taxon>Agaricomycetes</taxon>
        <taxon>Cantharellales</taxon>
        <taxon>Ceratobasidiaceae</taxon>
        <taxon>Rhizoctonia</taxon>
    </lineage>
</organism>
<feature type="domain" description="Zn(2)-C6 fungal-type" evidence="4">
    <location>
        <begin position="12"/>
        <end position="40"/>
    </location>
</feature>
<evidence type="ECO:0000313" key="6">
    <source>
        <dbReference type="Proteomes" id="UP000663853"/>
    </source>
</evidence>
<comment type="caution">
    <text evidence="5">The sequence shown here is derived from an EMBL/GenBank/DDBJ whole genome shotgun (WGS) entry which is preliminary data.</text>
</comment>
<feature type="compositionally biased region" description="Low complexity" evidence="3">
    <location>
        <begin position="88"/>
        <end position="100"/>
    </location>
</feature>
<dbReference type="EMBL" id="CAJMXA010004238">
    <property type="protein sequence ID" value="CAE6537879.1"/>
    <property type="molecule type" value="Genomic_DNA"/>
</dbReference>
<dbReference type="Pfam" id="PF11951">
    <property type="entry name" value="Fungal_trans_2"/>
    <property type="match status" value="1"/>
</dbReference>
<dbReference type="InterPro" id="IPR036864">
    <property type="entry name" value="Zn2-C6_fun-type_DNA-bd_sf"/>
</dbReference>
<name>A0A8H3DUW0_9AGAM</name>
<dbReference type="GO" id="GO:0008270">
    <property type="term" value="F:zinc ion binding"/>
    <property type="evidence" value="ECO:0007669"/>
    <property type="project" value="InterPro"/>
</dbReference>
<gene>
    <name evidence="5" type="ORF">RDB_LOCUS184864</name>
</gene>
<dbReference type="Pfam" id="PF00172">
    <property type="entry name" value="Zn_clus"/>
    <property type="match status" value="1"/>
</dbReference>
<reference evidence="5" key="1">
    <citation type="submission" date="2021-01" db="EMBL/GenBank/DDBJ databases">
        <authorList>
            <person name="Kaushik A."/>
        </authorList>
    </citation>
    <scope>NUCLEOTIDE SEQUENCE</scope>
    <source>
        <strain evidence="5">AG6-10EEA</strain>
    </source>
</reference>
<keyword evidence="2" id="KW-0539">Nucleus</keyword>
<sequence length="517" mass="58733">MSTQLSIRSPGGCLTCKQRRKKCDETKPTCQRCKQGKFKCLGYAHLDTFEAKSRGPKSKGVPDTPLFSYEPIRLPSSNAQGLPPGAKASPAPTTPTSRPRSSLDRQTEPPEQRAEGVVVAPARPRQWQQFETIPQILRLESEHIHKVVQIVLSQLSRLGFRIFMPGRVQMDAAIARRVHRSNLLRWCMYLGAQITQILLDGPGRKNYLDLIRRFHRQVVSDSPLSLNSDPKTRLCVALDLAFYAFMVSDSAASYSIFKKTTPLWYQFATEFPRIWSGGPTVYLAYAISVPRYELSKFVFWDIVCALTFGIPSILKYDTTYHPLDTRQTILEWVYGCPLPFIILLAKVNALRDSGVPPVPRDWQEVEMHLKRWIPKSTYVDKESCKTIARFAIQESWRQAIYIYLYMGMCGSDSADPRVEAPVRQIVRLSSTIEDTNSLGLHLFVPCLIAGAAARAEHHRDALRTRIHASREANSWILRGADFVPVLDHLWHGAARKGRPVKWDDYVQSRCATFTIEQ</sequence>
<dbReference type="GO" id="GO:0000981">
    <property type="term" value="F:DNA-binding transcription factor activity, RNA polymerase II-specific"/>
    <property type="evidence" value="ECO:0007669"/>
    <property type="project" value="InterPro"/>
</dbReference>
<evidence type="ECO:0000256" key="1">
    <source>
        <dbReference type="ARBA" id="ARBA00004123"/>
    </source>
</evidence>
<comment type="subcellular location">
    <subcellularLocation>
        <location evidence="1">Nucleus</location>
    </subcellularLocation>
</comment>
<dbReference type="SUPFAM" id="SSF57701">
    <property type="entry name" value="Zn2/Cys6 DNA-binding domain"/>
    <property type="match status" value="1"/>
</dbReference>
<dbReference type="InterPro" id="IPR001138">
    <property type="entry name" value="Zn2Cys6_DnaBD"/>
</dbReference>
<feature type="compositionally biased region" description="Basic and acidic residues" evidence="3">
    <location>
        <begin position="101"/>
        <end position="114"/>
    </location>
</feature>
<dbReference type="GO" id="GO:0005634">
    <property type="term" value="C:nucleus"/>
    <property type="evidence" value="ECO:0007669"/>
    <property type="project" value="UniProtKB-SubCell"/>
</dbReference>
<protein>
    <recommendedName>
        <fullName evidence="4">Zn(2)-C6 fungal-type domain-containing protein</fullName>
    </recommendedName>
</protein>
<dbReference type="PROSITE" id="PS00463">
    <property type="entry name" value="ZN2_CY6_FUNGAL_1"/>
    <property type="match status" value="1"/>
</dbReference>